<evidence type="ECO:0000313" key="13">
    <source>
        <dbReference type="Proteomes" id="UP001208570"/>
    </source>
</evidence>
<feature type="transmembrane region" description="Helical" evidence="11">
    <location>
        <begin position="12"/>
        <end position="32"/>
    </location>
</feature>
<evidence type="ECO:0000256" key="3">
    <source>
        <dbReference type="ARBA" id="ARBA00022475"/>
    </source>
</evidence>
<keyword evidence="7 11" id="KW-0472">Membrane</keyword>
<feature type="transmembrane region" description="Helical" evidence="11">
    <location>
        <begin position="359"/>
        <end position="378"/>
    </location>
</feature>
<evidence type="ECO:0000256" key="10">
    <source>
        <dbReference type="ARBA" id="ARBA00042973"/>
    </source>
</evidence>
<evidence type="ECO:0000256" key="8">
    <source>
        <dbReference type="ARBA" id="ARBA00040593"/>
    </source>
</evidence>
<feature type="transmembrane region" description="Helical" evidence="11">
    <location>
        <begin position="231"/>
        <end position="256"/>
    </location>
</feature>
<name>A0AAD9J403_9ANNE</name>
<sequence length="379" mass="39777">MLVGYHPVVQALLGTLFTWALTAAGSGLVFIFSRGQRKILDGSLGFAAGVMTAASYWSLLAPAIEMAERSGTYGSEGQWAFIPVSAGFAIGALFVFSADKLLPYLGISDPTTALALETSEKIDKDLINHSNHSDVMEDSSITIPLSDIGLLMTMMVTSVSSYVVSCLLVILFSNQTRGRRKTTAVSAPETISARRRGTGHSPELEYMNSADIPSEDVGAVAQSRNVSWKRILLLIVAITIHNIPEGLAVGVGFGAIGKTPSATFESAVNLAIGIGIQNFPEGLAVSLPLRGAGMSVFKSFWYGQLSGIVEPIAGVFGALAVVVAEPILPYALAFAAGAMIYVVIDDIIPEAQMCGHGTLASWGAILGFVVMMSLDVALG</sequence>
<evidence type="ECO:0000256" key="5">
    <source>
        <dbReference type="ARBA" id="ARBA00022833"/>
    </source>
</evidence>
<accession>A0AAD9J403</accession>
<keyword evidence="6 11" id="KW-1133">Transmembrane helix</keyword>
<evidence type="ECO:0000256" key="1">
    <source>
        <dbReference type="ARBA" id="ARBA00004651"/>
    </source>
</evidence>
<dbReference type="GO" id="GO:0005385">
    <property type="term" value="F:zinc ion transmembrane transporter activity"/>
    <property type="evidence" value="ECO:0007669"/>
    <property type="project" value="TreeGrafter"/>
</dbReference>
<evidence type="ECO:0000256" key="11">
    <source>
        <dbReference type="SAM" id="Phobius"/>
    </source>
</evidence>
<comment type="caution">
    <text evidence="12">The sequence shown here is derived from an EMBL/GenBank/DDBJ whole genome shotgun (WGS) entry which is preliminary data.</text>
</comment>
<keyword evidence="5" id="KW-0862">Zinc</keyword>
<evidence type="ECO:0000256" key="7">
    <source>
        <dbReference type="ARBA" id="ARBA00023136"/>
    </source>
</evidence>
<dbReference type="Pfam" id="PF02535">
    <property type="entry name" value="Zip"/>
    <property type="match status" value="1"/>
</dbReference>
<evidence type="ECO:0000256" key="2">
    <source>
        <dbReference type="ARBA" id="ARBA00006939"/>
    </source>
</evidence>
<dbReference type="PANTHER" id="PTHR11040:SF211">
    <property type="entry name" value="ZINC TRANSPORTER ZIP11"/>
    <property type="match status" value="1"/>
</dbReference>
<evidence type="ECO:0000313" key="12">
    <source>
        <dbReference type="EMBL" id="KAK2145979.1"/>
    </source>
</evidence>
<keyword evidence="13" id="KW-1185">Reference proteome</keyword>
<feature type="transmembrane region" description="Helical" evidence="11">
    <location>
        <begin position="79"/>
        <end position="98"/>
    </location>
</feature>
<dbReference type="Proteomes" id="UP001208570">
    <property type="component" value="Unassembled WGS sequence"/>
</dbReference>
<reference evidence="12" key="1">
    <citation type="journal article" date="2023" name="Mol. Biol. Evol.">
        <title>Third-Generation Sequencing Reveals the Adaptive Role of the Epigenome in Three Deep-Sea Polychaetes.</title>
        <authorList>
            <person name="Perez M."/>
            <person name="Aroh O."/>
            <person name="Sun Y."/>
            <person name="Lan Y."/>
            <person name="Juniper S.K."/>
            <person name="Young C.R."/>
            <person name="Angers B."/>
            <person name="Qian P.Y."/>
        </authorList>
    </citation>
    <scope>NUCLEOTIDE SEQUENCE</scope>
    <source>
        <strain evidence="12">P08H-3</strain>
    </source>
</reference>
<evidence type="ECO:0000256" key="9">
    <source>
        <dbReference type="ARBA" id="ARBA00042540"/>
    </source>
</evidence>
<organism evidence="12 13">
    <name type="scientific">Paralvinella palmiformis</name>
    <dbReference type="NCBI Taxonomy" id="53620"/>
    <lineage>
        <taxon>Eukaryota</taxon>
        <taxon>Metazoa</taxon>
        <taxon>Spiralia</taxon>
        <taxon>Lophotrochozoa</taxon>
        <taxon>Annelida</taxon>
        <taxon>Polychaeta</taxon>
        <taxon>Sedentaria</taxon>
        <taxon>Canalipalpata</taxon>
        <taxon>Terebellida</taxon>
        <taxon>Terebelliformia</taxon>
        <taxon>Alvinellidae</taxon>
        <taxon>Paralvinella</taxon>
    </lineage>
</organism>
<comment type="subcellular location">
    <subcellularLocation>
        <location evidence="1">Cell membrane</location>
        <topology evidence="1">Multi-pass membrane protein</topology>
    </subcellularLocation>
</comment>
<dbReference type="PANTHER" id="PTHR11040">
    <property type="entry name" value="ZINC/IRON TRANSPORTER"/>
    <property type="match status" value="1"/>
</dbReference>
<dbReference type="GO" id="GO:0005886">
    <property type="term" value="C:plasma membrane"/>
    <property type="evidence" value="ECO:0007669"/>
    <property type="project" value="UniProtKB-SubCell"/>
</dbReference>
<dbReference type="InterPro" id="IPR003689">
    <property type="entry name" value="ZIP"/>
</dbReference>
<keyword evidence="4 11" id="KW-0812">Transmembrane</keyword>
<feature type="transmembrane region" description="Helical" evidence="11">
    <location>
        <begin position="327"/>
        <end position="347"/>
    </location>
</feature>
<dbReference type="EMBL" id="JAODUP010000642">
    <property type="protein sequence ID" value="KAK2145979.1"/>
    <property type="molecule type" value="Genomic_DNA"/>
</dbReference>
<protein>
    <recommendedName>
        <fullName evidence="8">Zinc transporter ZIP11</fullName>
    </recommendedName>
    <alternativeName>
        <fullName evidence="9">Solute carrier family 39 member 11</fullName>
    </alternativeName>
    <alternativeName>
        <fullName evidence="10">Zrt- and Irt-like protein 11</fullName>
    </alternativeName>
</protein>
<dbReference type="AlphaFoldDB" id="A0AAD9J403"/>
<comment type="similarity">
    <text evidence="2">Belongs to the ZIP transporter (TC 2.A.5) family.</text>
</comment>
<feature type="transmembrane region" description="Helical" evidence="11">
    <location>
        <begin position="301"/>
        <end position="321"/>
    </location>
</feature>
<evidence type="ECO:0000256" key="4">
    <source>
        <dbReference type="ARBA" id="ARBA00022692"/>
    </source>
</evidence>
<feature type="transmembrane region" description="Helical" evidence="11">
    <location>
        <begin position="148"/>
        <end position="172"/>
    </location>
</feature>
<keyword evidence="3" id="KW-1003">Cell membrane</keyword>
<gene>
    <name evidence="12" type="ORF">LSH36_642g02005</name>
</gene>
<evidence type="ECO:0000256" key="6">
    <source>
        <dbReference type="ARBA" id="ARBA00022989"/>
    </source>
</evidence>
<proteinExistence type="inferred from homology"/>